<protein>
    <submittedName>
        <fullName evidence="3">CHRD domain-containing protein</fullName>
    </submittedName>
</protein>
<dbReference type="STRING" id="1166337.SAMN05192580_0579"/>
<accession>A0A1I6JNE3</accession>
<proteinExistence type="predicted"/>
<keyword evidence="4" id="KW-1185">Reference proteome</keyword>
<keyword evidence="1" id="KW-0732">Signal</keyword>
<name>A0A1I6JNE3_9SPHN</name>
<dbReference type="Pfam" id="PF07452">
    <property type="entry name" value="CHRD"/>
    <property type="match status" value="1"/>
</dbReference>
<dbReference type="AlphaFoldDB" id="A0A1I6JNE3"/>
<dbReference type="Proteomes" id="UP000198824">
    <property type="component" value="Unassembled WGS sequence"/>
</dbReference>
<dbReference type="SMART" id="SM00754">
    <property type="entry name" value="CHRD"/>
    <property type="match status" value="1"/>
</dbReference>
<dbReference type="EMBL" id="FOZG01000001">
    <property type="protein sequence ID" value="SFR80467.1"/>
    <property type="molecule type" value="Genomic_DNA"/>
</dbReference>
<reference evidence="3 4" key="1">
    <citation type="submission" date="2016-10" db="EMBL/GenBank/DDBJ databases">
        <authorList>
            <person name="de Groot N.N."/>
        </authorList>
    </citation>
    <scope>NUCLEOTIDE SEQUENCE [LARGE SCALE GENOMIC DNA]</scope>
    <source>
        <strain evidence="3 4">S5-249</strain>
    </source>
</reference>
<sequence>MRAVYMLLAIGSAAPAIAAPDVLKATMTGASEVPGPGADKGTGTAKINLNAEAGQVCYTLKTKGTDTPTMAHIHKGAVGVAGPPVVPLDAPGKGTSKGCVSADAGVISAILAAPSDYYVNVHSAAFPKGAVRGQLGK</sequence>
<feature type="signal peptide" evidence="1">
    <location>
        <begin position="1"/>
        <end position="18"/>
    </location>
</feature>
<organism evidence="3 4">
    <name type="scientific">Sphingomonas jatrophae</name>
    <dbReference type="NCBI Taxonomy" id="1166337"/>
    <lineage>
        <taxon>Bacteria</taxon>
        <taxon>Pseudomonadati</taxon>
        <taxon>Pseudomonadota</taxon>
        <taxon>Alphaproteobacteria</taxon>
        <taxon>Sphingomonadales</taxon>
        <taxon>Sphingomonadaceae</taxon>
        <taxon>Sphingomonas</taxon>
    </lineage>
</organism>
<feature type="chain" id="PRO_5011630733" evidence="1">
    <location>
        <begin position="19"/>
        <end position="137"/>
    </location>
</feature>
<dbReference type="PROSITE" id="PS50933">
    <property type="entry name" value="CHRD"/>
    <property type="match status" value="1"/>
</dbReference>
<evidence type="ECO:0000313" key="4">
    <source>
        <dbReference type="Proteomes" id="UP000198824"/>
    </source>
</evidence>
<dbReference type="RefSeq" id="WP_093310404.1">
    <property type="nucleotide sequence ID" value="NZ_FOZG01000001.1"/>
</dbReference>
<evidence type="ECO:0000259" key="2">
    <source>
        <dbReference type="PROSITE" id="PS50933"/>
    </source>
</evidence>
<evidence type="ECO:0000256" key="1">
    <source>
        <dbReference type="SAM" id="SignalP"/>
    </source>
</evidence>
<evidence type="ECO:0000313" key="3">
    <source>
        <dbReference type="EMBL" id="SFR80467.1"/>
    </source>
</evidence>
<dbReference type="InterPro" id="IPR010895">
    <property type="entry name" value="CHRD"/>
</dbReference>
<dbReference type="OrthoDB" id="571052at2"/>
<feature type="domain" description="CHRD" evidence="2">
    <location>
        <begin position="19"/>
        <end position="137"/>
    </location>
</feature>
<gene>
    <name evidence="3" type="ORF">SAMN05192580_0579</name>
</gene>